<keyword evidence="1" id="KW-0677">Repeat</keyword>
<feature type="repeat" description="ANK" evidence="3">
    <location>
        <begin position="82"/>
        <end position="114"/>
    </location>
</feature>
<dbReference type="Gene3D" id="1.25.40.20">
    <property type="entry name" value="Ankyrin repeat-containing domain"/>
    <property type="match status" value="2"/>
</dbReference>
<feature type="repeat" description="ANK" evidence="3">
    <location>
        <begin position="430"/>
        <end position="462"/>
    </location>
</feature>
<dbReference type="Pfam" id="PF00023">
    <property type="entry name" value="Ank"/>
    <property type="match status" value="1"/>
</dbReference>
<dbReference type="OrthoDB" id="4772757at2759"/>
<keyword evidence="5" id="KW-1185">Reference proteome</keyword>
<dbReference type="Proteomes" id="UP000256690">
    <property type="component" value="Unassembled WGS sequence"/>
</dbReference>
<dbReference type="PROSITE" id="PS50297">
    <property type="entry name" value="ANK_REP_REGION"/>
    <property type="match status" value="4"/>
</dbReference>
<dbReference type="STRING" id="1810919.A0A3D8RXS1"/>
<dbReference type="SMART" id="SM00248">
    <property type="entry name" value="ANK"/>
    <property type="match status" value="13"/>
</dbReference>
<evidence type="ECO:0000256" key="1">
    <source>
        <dbReference type="ARBA" id="ARBA00022737"/>
    </source>
</evidence>
<comment type="caution">
    <text evidence="4">The sequence shown here is derived from an EMBL/GenBank/DDBJ whole genome shotgun (WGS) entry which is preliminary data.</text>
</comment>
<sequence>MLFLEFPTEIVLLVAESIPLERDLSSLTRTNRRLHSLLSTILLKNNMQNSDSSSLYWAARNGKLVHVQRMVELGADVSATADGLSPLDHAVCEGHADVVKYLLEKGAPYRWSETRPWTPLCAAAAAGFTEIVQILLDHHGPERGTQKEDDLKALKDSPSWANWRVVKSLFHTNLAGIERERFEYTVPLFMAIAGGHCETAEVLMKDKRVDVNYRDRVDRSPLIWALSHGHENLVTPLLQNGADANVQNRDTGETLLVTAIREHKLSLLRSYLAQGVVDPNLTDRNFRTPLWAALDSWHRTDILQELLARPDLDVNKKASVADRTRGGLTPLLHAIRERQEKVARMLLEHPTLDSTSINSTDDQKRTPLSYAAQYGLVELINILLSKGADPQLADQDGRVPHSYAAERGHAQAIRNLVQTGRVPIDAADSQGQAPIFWAIRGGNVDMVETLVEIGADPNQQDKAGSTPLICLVKRSARKPTLAPDDEQAITFLLNQKANPSIRDAEGMTALDWACKYKWGELMAGLVKSSPSGMRIDEVDSTVESIIAASRSNSCAAYVQRRVWKMGVGAGGDWEDMRQ</sequence>
<dbReference type="InterPro" id="IPR002110">
    <property type="entry name" value="Ankyrin_rpt"/>
</dbReference>
<name>A0A3D8RXS1_9EURO</name>
<keyword evidence="2 3" id="KW-0040">ANK repeat</keyword>
<dbReference type="Pfam" id="PF12796">
    <property type="entry name" value="Ank_2"/>
    <property type="match status" value="3"/>
</dbReference>
<dbReference type="GeneID" id="38116081"/>
<reference evidence="4 5" key="1">
    <citation type="journal article" date="2018" name="IMA Fungus">
        <title>IMA Genome-F 9: Draft genome sequence of Annulohypoxylon stygium, Aspergillus mulundensis, Berkeleyomyces basicola (syn. Thielaviopsis basicola), Ceratocystis smalleyi, two Cercospora beticola strains, Coleophoma cylindrospora, Fusarium fracticaudum, Phialophora cf. hyalina, and Morchella septimelata.</title>
        <authorList>
            <person name="Wingfield B.D."/>
            <person name="Bills G.F."/>
            <person name="Dong Y."/>
            <person name="Huang W."/>
            <person name="Nel W.J."/>
            <person name="Swalarsk-Parry B.S."/>
            <person name="Vaghefi N."/>
            <person name="Wilken P.M."/>
            <person name="An Z."/>
            <person name="de Beer Z.W."/>
            <person name="De Vos L."/>
            <person name="Chen L."/>
            <person name="Duong T.A."/>
            <person name="Gao Y."/>
            <person name="Hammerbacher A."/>
            <person name="Kikkert J.R."/>
            <person name="Li Y."/>
            <person name="Li H."/>
            <person name="Li K."/>
            <person name="Li Q."/>
            <person name="Liu X."/>
            <person name="Ma X."/>
            <person name="Naidoo K."/>
            <person name="Pethybridge S.J."/>
            <person name="Sun J."/>
            <person name="Steenkamp E.T."/>
            <person name="van der Nest M.A."/>
            <person name="van Wyk S."/>
            <person name="Wingfield M.J."/>
            <person name="Xiong C."/>
            <person name="Yue Q."/>
            <person name="Zhang X."/>
        </authorList>
    </citation>
    <scope>NUCLEOTIDE SEQUENCE [LARGE SCALE GENOMIC DNA]</scope>
    <source>
        <strain evidence="4 5">DSM 5745</strain>
    </source>
</reference>
<dbReference type="PANTHER" id="PTHR24198">
    <property type="entry name" value="ANKYRIN REPEAT AND PROTEIN KINASE DOMAIN-CONTAINING PROTEIN"/>
    <property type="match status" value="1"/>
</dbReference>
<dbReference type="EMBL" id="PVWQ01000006">
    <property type="protein sequence ID" value="RDW78859.1"/>
    <property type="molecule type" value="Genomic_DNA"/>
</dbReference>
<accession>A0A3D8RXS1</accession>
<evidence type="ECO:0000313" key="5">
    <source>
        <dbReference type="Proteomes" id="UP000256690"/>
    </source>
</evidence>
<evidence type="ECO:0000256" key="2">
    <source>
        <dbReference type="ARBA" id="ARBA00023043"/>
    </source>
</evidence>
<evidence type="ECO:0000256" key="3">
    <source>
        <dbReference type="PROSITE-ProRule" id="PRU00023"/>
    </source>
</evidence>
<feature type="repeat" description="ANK" evidence="3">
    <location>
        <begin position="363"/>
        <end position="395"/>
    </location>
</feature>
<feature type="repeat" description="ANK" evidence="3">
    <location>
        <begin position="217"/>
        <end position="249"/>
    </location>
</feature>
<organism evidence="4 5">
    <name type="scientific">Aspergillus mulundensis</name>
    <dbReference type="NCBI Taxonomy" id="1810919"/>
    <lineage>
        <taxon>Eukaryota</taxon>
        <taxon>Fungi</taxon>
        <taxon>Dikarya</taxon>
        <taxon>Ascomycota</taxon>
        <taxon>Pezizomycotina</taxon>
        <taxon>Eurotiomycetes</taxon>
        <taxon>Eurotiomycetidae</taxon>
        <taxon>Eurotiales</taxon>
        <taxon>Aspergillaceae</taxon>
        <taxon>Aspergillus</taxon>
        <taxon>Aspergillus subgen. Nidulantes</taxon>
    </lineage>
</organism>
<gene>
    <name evidence="4" type="ORF">DSM5745_05711</name>
</gene>
<evidence type="ECO:0000313" key="4">
    <source>
        <dbReference type="EMBL" id="RDW78859.1"/>
    </source>
</evidence>
<dbReference type="PANTHER" id="PTHR24198:SF165">
    <property type="entry name" value="ANKYRIN REPEAT-CONTAINING PROTEIN-RELATED"/>
    <property type="match status" value="1"/>
</dbReference>
<dbReference type="PROSITE" id="PS50088">
    <property type="entry name" value="ANK_REPEAT"/>
    <property type="match status" value="5"/>
</dbReference>
<dbReference type="SUPFAM" id="SSF48403">
    <property type="entry name" value="Ankyrin repeat"/>
    <property type="match status" value="2"/>
</dbReference>
<protein>
    <submittedName>
        <fullName evidence="4">Uncharacterized protein</fullName>
    </submittedName>
</protein>
<feature type="repeat" description="ANK" evidence="3">
    <location>
        <begin position="50"/>
        <end position="82"/>
    </location>
</feature>
<dbReference type="RefSeq" id="XP_026603559.1">
    <property type="nucleotide sequence ID" value="XM_026747727.1"/>
</dbReference>
<proteinExistence type="predicted"/>
<dbReference type="AlphaFoldDB" id="A0A3D8RXS1"/>
<dbReference type="InterPro" id="IPR036770">
    <property type="entry name" value="Ankyrin_rpt-contain_sf"/>
</dbReference>